<feature type="domain" description="DUF3741" evidence="4">
    <location>
        <begin position="362"/>
        <end position="379"/>
    </location>
</feature>
<feature type="domain" description="DUF4378" evidence="3">
    <location>
        <begin position="914"/>
        <end position="1089"/>
    </location>
</feature>
<feature type="region of interest" description="Disordered" evidence="1">
    <location>
        <begin position="124"/>
        <end position="181"/>
    </location>
</feature>
<feature type="signal peptide" evidence="2">
    <location>
        <begin position="1"/>
        <end position="34"/>
    </location>
</feature>
<feature type="region of interest" description="Disordered" evidence="1">
    <location>
        <begin position="274"/>
        <end position="364"/>
    </location>
</feature>
<reference evidence="5 6" key="1">
    <citation type="submission" date="2018-05" db="EMBL/GenBank/DDBJ databases">
        <authorList>
            <person name="Thind KAUR A."/>
        </authorList>
    </citation>
    <scope>NUCLEOTIDE SEQUENCE [LARGE SCALE GENOMIC DNA]</scope>
</reference>
<dbReference type="InterPro" id="IPR025486">
    <property type="entry name" value="DUF4378"/>
</dbReference>
<organism evidence="5 6">
    <name type="scientific">Triticum aestivum</name>
    <name type="common">Wheat</name>
    <dbReference type="NCBI Taxonomy" id="4565"/>
    <lineage>
        <taxon>Eukaryota</taxon>
        <taxon>Viridiplantae</taxon>
        <taxon>Streptophyta</taxon>
        <taxon>Embryophyta</taxon>
        <taxon>Tracheophyta</taxon>
        <taxon>Spermatophyta</taxon>
        <taxon>Magnoliopsida</taxon>
        <taxon>Liliopsida</taxon>
        <taxon>Poales</taxon>
        <taxon>Poaceae</taxon>
        <taxon>BOP clade</taxon>
        <taxon>Pooideae</taxon>
        <taxon>Triticodae</taxon>
        <taxon>Triticeae</taxon>
        <taxon>Triticinae</taxon>
        <taxon>Triticum</taxon>
    </lineage>
</organism>
<feature type="region of interest" description="Disordered" evidence="1">
    <location>
        <begin position="843"/>
        <end position="873"/>
    </location>
</feature>
<feature type="region of interest" description="Disordered" evidence="1">
    <location>
        <begin position="405"/>
        <end position="437"/>
    </location>
</feature>
<evidence type="ECO:0000259" key="3">
    <source>
        <dbReference type="Pfam" id="PF14309"/>
    </source>
</evidence>
<accession>A0A7H4LHA0</accession>
<dbReference type="Pfam" id="PF14383">
    <property type="entry name" value="VARLMGL"/>
    <property type="match status" value="1"/>
</dbReference>
<feature type="compositionally biased region" description="Polar residues" evidence="1">
    <location>
        <begin position="741"/>
        <end position="752"/>
    </location>
</feature>
<dbReference type="PANTHER" id="PTHR31680:SF4">
    <property type="entry name" value="LONGIFOLIA PROTEIN"/>
    <property type="match status" value="1"/>
</dbReference>
<feature type="compositionally biased region" description="Polar residues" evidence="1">
    <location>
        <begin position="529"/>
        <end position="545"/>
    </location>
</feature>
<dbReference type="AlphaFoldDB" id="A0A7H4LHA0"/>
<feature type="compositionally biased region" description="Polar residues" evidence="1">
    <location>
        <begin position="622"/>
        <end position="633"/>
    </location>
</feature>
<evidence type="ECO:0000256" key="2">
    <source>
        <dbReference type="SAM" id="SignalP"/>
    </source>
</evidence>
<dbReference type="EMBL" id="LS480641">
    <property type="protein sequence ID" value="SPT17988.1"/>
    <property type="molecule type" value="Genomic_DNA"/>
</dbReference>
<gene>
    <name evidence="5" type="ORF">CAMPLR22A2D_LOCUS2598</name>
</gene>
<name>A0A7H4LHA0_WHEAT</name>
<dbReference type="GO" id="GO:0051513">
    <property type="term" value="P:regulation of monopolar cell growth"/>
    <property type="evidence" value="ECO:0007669"/>
    <property type="project" value="InterPro"/>
</dbReference>
<feature type="region of interest" description="Disordered" evidence="1">
    <location>
        <begin position="529"/>
        <end position="555"/>
    </location>
</feature>
<dbReference type="Pfam" id="PF14309">
    <property type="entry name" value="DUF4378"/>
    <property type="match status" value="1"/>
</dbReference>
<feature type="region of interest" description="Disordered" evidence="1">
    <location>
        <begin position="783"/>
        <end position="804"/>
    </location>
</feature>
<protein>
    <submittedName>
        <fullName evidence="5">Uncharacterized protein</fullName>
    </submittedName>
</protein>
<feature type="region of interest" description="Disordered" evidence="1">
    <location>
        <begin position="616"/>
        <end position="760"/>
    </location>
</feature>
<keyword evidence="2" id="KW-0732">Signal</keyword>
<dbReference type="InterPro" id="IPR033334">
    <property type="entry name" value="LNG1/2"/>
</dbReference>
<evidence type="ECO:0000313" key="5">
    <source>
        <dbReference type="EMBL" id="SPT17988.1"/>
    </source>
</evidence>
<proteinExistence type="predicted"/>
<feature type="compositionally biased region" description="Low complexity" evidence="1">
    <location>
        <begin position="124"/>
        <end position="139"/>
    </location>
</feature>
<dbReference type="PANTHER" id="PTHR31680">
    <property type="entry name" value="LONGIFOLIA PROTEIN"/>
    <property type="match status" value="1"/>
</dbReference>
<feature type="compositionally biased region" description="Basic and acidic residues" evidence="1">
    <location>
        <begin position="854"/>
        <end position="864"/>
    </location>
</feature>
<feature type="region of interest" description="Disordered" evidence="1">
    <location>
        <begin position="83"/>
        <end position="103"/>
    </location>
</feature>
<evidence type="ECO:0000256" key="1">
    <source>
        <dbReference type="SAM" id="MobiDB-lite"/>
    </source>
</evidence>
<feature type="chain" id="PRO_5028871553" evidence="2">
    <location>
        <begin position="35"/>
        <end position="1113"/>
    </location>
</feature>
<feature type="compositionally biased region" description="Basic and acidic residues" evidence="1">
    <location>
        <begin position="413"/>
        <end position="422"/>
    </location>
</feature>
<sequence>MPLTLTAHTHNISFCPSGLAPLLLLPAFWGFGRGEEAMPAKYLEALGEDRRPDLHRQIGCVTGILQAFDRRYPIAAHHSHKRLLPPGNALSSSPSVGEERTRYGPQIVLDKNFSKSWIENQRATSTMETSSSSCSSFSSLDGNRSTQQDLSSTDRMLFPEKPFKCSPRLKSSPESDNGPDYLLVDTLTNTPSAQSSHPTLGIRNLVKDSIYRDTRDLSARTSTMEAAVADYTYNRGGGDPATCLDESPSSDIQGKSKGTMDINESLRVLAKLRESSWSPSESGHQPRLSYDAPRFSYDGRESASKHREMPRLSLDIKEGPLRTREMDSRPKPNMDDTERSTSFGSDKESNAEIQKEQPAASKRLPSVVAKLMGLEELPEPSDNKVISPQAPKSLQERKQEHILLPLSLSSHNEPARRQHRNLDATIRNVPNSKFPAETAPWKQERIVLPRKLPKGSKGAHGKEQPAASVYSEIEKRLNDLDFQHSNKDLRALKQILDSMQAKGLLQNKKREEASMIKLYDDDYNNQEVTDANPRLSCNTNSNQMSEGAPSPSMEEESIADKFFKSPIVIMKPANSADFSGDADSPVVPLRGLSDLPQLRTVNSTDKRKMPKINRAAAEQRLKSSPTVPASQPLASDRRPNGRNEVTSRKQKSSSQLMTESSSRRQQLPRDNNGMLKHKNSTSPRLPQKKLDMERRSRLPVPSPEANKNQRQSVDKSHLDTVSPRSKVRRKLAQGEDGHQNVAKSRTRSLNQQGDDMSLMSDGSMSVVSELDIEVTSADRSAEVNASNFQQGNQTPLGRNPQKVKTSYDANKDLSSVDHAAAVPERPSPVSVLDYSFDQENLFRTSKTSDSPNVDDQRHLSDAKPTKPTAQSENNKLANVASLLQKLQQLTVTKDDDEAPPVDHIAFLCETQIPDHRYVSEILLASGLLMKDLGTGLSQIQLHASGYPINPDLFLVLEQRKSGWTSKPEGVHQSRRSDDPKRAHRKLMFDAVNMLLLEKFEKETSVHAASSLTGAREVSSGQQLVKAICSEIEYLKTERSRMCQEKSSSVIPDAEILHRLEGWTTSFGQQQLPGMILEIERSIFKELVDEVVRGEAADGPQARAGRRGRRRLFT</sequence>
<dbReference type="InterPro" id="IPR032795">
    <property type="entry name" value="DUF3741-assoc"/>
</dbReference>
<evidence type="ECO:0000259" key="4">
    <source>
        <dbReference type="Pfam" id="PF14383"/>
    </source>
</evidence>
<feature type="compositionally biased region" description="Polar residues" evidence="1">
    <location>
        <begin position="140"/>
        <end position="154"/>
    </location>
</feature>
<evidence type="ECO:0000313" key="6">
    <source>
        <dbReference type="Proteomes" id="UP000280104"/>
    </source>
</evidence>
<feature type="compositionally biased region" description="Basic and acidic residues" evidence="1">
    <location>
        <begin position="297"/>
        <end position="355"/>
    </location>
</feature>
<feature type="compositionally biased region" description="Polar residues" evidence="1">
    <location>
        <begin position="652"/>
        <end position="669"/>
    </location>
</feature>
<dbReference type="Proteomes" id="UP000280104">
    <property type="component" value="Chromosome II"/>
</dbReference>
<feature type="compositionally biased region" description="Basic and acidic residues" evidence="1">
    <location>
        <begin position="635"/>
        <end position="647"/>
    </location>
</feature>
<feature type="compositionally biased region" description="Polar residues" evidence="1">
    <location>
        <begin position="843"/>
        <end position="853"/>
    </location>
</feature>